<name>A0A1I8ADD5_9BILA</name>
<dbReference type="InterPro" id="IPR032675">
    <property type="entry name" value="LRR_dom_sf"/>
</dbReference>
<evidence type="ECO:0000313" key="3">
    <source>
        <dbReference type="WBParaSite" id="L893_g4622.t1"/>
    </source>
</evidence>
<evidence type="ECO:0000259" key="1">
    <source>
        <dbReference type="PROSITE" id="PS50181"/>
    </source>
</evidence>
<dbReference type="CDD" id="cd09917">
    <property type="entry name" value="F-box_SF"/>
    <property type="match status" value="1"/>
</dbReference>
<dbReference type="Gene3D" id="3.80.10.10">
    <property type="entry name" value="Ribonuclease Inhibitor"/>
    <property type="match status" value="1"/>
</dbReference>
<accession>A0A1I8ADD5</accession>
<dbReference type="Pfam" id="PF00646">
    <property type="entry name" value="F-box"/>
    <property type="match status" value="1"/>
</dbReference>
<feature type="domain" description="F-box" evidence="1">
    <location>
        <begin position="71"/>
        <end position="118"/>
    </location>
</feature>
<sequence length="218" mass="24920">MQDHCVCPGTHEMTIVGYLPPLPKSPAPPMAPIKPFDILELALAKGRSMESGKRLRYERSPSSSPRGAVDENLFGLLPDELLERIFGHCHLFDRIQLSHVCYRFHYLLTSGTSAISDLSLLNISERSVWTSKAINCTKSRLSPIDLSDRFVMDTVLKHCRVIESVNVWYETLSFVEDVYYSLNKHRVKFRKIAIYPHCKVLMKSNAYIETFIADKEVD</sequence>
<dbReference type="InterPro" id="IPR001810">
    <property type="entry name" value="F-box_dom"/>
</dbReference>
<keyword evidence="2" id="KW-1185">Reference proteome</keyword>
<evidence type="ECO:0000313" key="2">
    <source>
        <dbReference type="Proteomes" id="UP000095287"/>
    </source>
</evidence>
<reference evidence="3" key="1">
    <citation type="submission" date="2016-11" db="UniProtKB">
        <authorList>
            <consortium name="WormBaseParasite"/>
        </authorList>
    </citation>
    <scope>IDENTIFICATION</scope>
</reference>
<dbReference type="SUPFAM" id="SSF81383">
    <property type="entry name" value="F-box domain"/>
    <property type="match status" value="1"/>
</dbReference>
<dbReference type="AlphaFoldDB" id="A0A1I8ADD5"/>
<dbReference type="WBParaSite" id="L893_g4622.t1">
    <property type="protein sequence ID" value="L893_g4622.t1"/>
    <property type="gene ID" value="L893_g4622"/>
</dbReference>
<proteinExistence type="predicted"/>
<dbReference type="PROSITE" id="PS50181">
    <property type="entry name" value="FBOX"/>
    <property type="match status" value="1"/>
</dbReference>
<protein>
    <submittedName>
        <fullName evidence="3">F-box domain-containing protein</fullName>
    </submittedName>
</protein>
<organism evidence="2 3">
    <name type="scientific">Steinernema glaseri</name>
    <dbReference type="NCBI Taxonomy" id="37863"/>
    <lineage>
        <taxon>Eukaryota</taxon>
        <taxon>Metazoa</taxon>
        <taxon>Ecdysozoa</taxon>
        <taxon>Nematoda</taxon>
        <taxon>Chromadorea</taxon>
        <taxon>Rhabditida</taxon>
        <taxon>Tylenchina</taxon>
        <taxon>Panagrolaimomorpha</taxon>
        <taxon>Strongyloidoidea</taxon>
        <taxon>Steinernematidae</taxon>
        <taxon>Steinernema</taxon>
    </lineage>
</organism>
<dbReference type="InterPro" id="IPR036047">
    <property type="entry name" value="F-box-like_dom_sf"/>
</dbReference>
<dbReference type="Proteomes" id="UP000095287">
    <property type="component" value="Unplaced"/>
</dbReference>